<name>A0ACB9PK11_BAUVA</name>
<organism evidence="1 2">
    <name type="scientific">Bauhinia variegata</name>
    <name type="common">Purple orchid tree</name>
    <name type="synonym">Phanera variegata</name>
    <dbReference type="NCBI Taxonomy" id="167791"/>
    <lineage>
        <taxon>Eukaryota</taxon>
        <taxon>Viridiplantae</taxon>
        <taxon>Streptophyta</taxon>
        <taxon>Embryophyta</taxon>
        <taxon>Tracheophyta</taxon>
        <taxon>Spermatophyta</taxon>
        <taxon>Magnoliopsida</taxon>
        <taxon>eudicotyledons</taxon>
        <taxon>Gunneridae</taxon>
        <taxon>Pentapetalae</taxon>
        <taxon>rosids</taxon>
        <taxon>fabids</taxon>
        <taxon>Fabales</taxon>
        <taxon>Fabaceae</taxon>
        <taxon>Cercidoideae</taxon>
        <taxon>Cercideae</taxon>
        <taxon>Bauhiniinae</taxon>
        <taxon>Bauhinia</taxon>
    </lineage>
</organism>
<keyword evidence="2" id="KW-1185">Reference proteome</keyword>
<comment type="caution">
    <text evidence="1">The sequence shown here is derived from an EMBL/GenBank/DDBJ whole genome shotgun (WGS) entry which is preliminary data.</text>
</comment>
<proteinExistence type="predicted"/>
<evidence type="ECO:0000313" key="1">
    <source>
        <dbReference type="EMBL" id="KAI4348294.1"/>
    </source>
</evidence>
<reference evidence="1 2" key="1">
    <citation type="journal article" date="2022" name="DNA Res.">
        <title>Chromosomal-level genome assembly of the orchid tree Bauhinia variegata (Leguminosae; Cercidoideae) supports the allotetraploid origin hypothesis of Bauhinia.</title>
        <authorList>
            <person name="Zhong Y."/>
            <person name="Chen Y."/>
            <person name="Zheng D."/>
            <person name="Pang J."/>
            <person name="Liu Y."/>
            <person name="Luo S."/>
            <person name="Meng S."/>
            <person name="Qian L."/>
            <person name="Wei D."/>
            <person name="Dai S."/>
            <person name="Zhou R."/>
        </authorList>
    </citation>
    <scope>NUCLEOTIDE SEQUENCE [LARGE SCALE GENOMIC DNA]</scope>
    <source>
        <strain evidence="1">BV-YZ2020</strain>
    </source>
</reference>
<dbReference type="Proteomes" id="UP000828941">
    <property type="component" value="Chromosome 4"/>
</dbReference>
<protein>
    <submittedName>
        <fullName evidence="1">Uncharacterized protein</fullName>
    </submittedName>
</protein>
<gene>
    <name evidence="1" type="ORF">L6164_009030</name>
</gene>
<evidence type="ECO:0000313" key="2">
    <source>
        <dbReference type="Proteomes" id="UP000828941"/>
    </source>
</evidence>
<sequence>MISGLRAKSRTGPTVQINYLIHIQEIKPWPPSQALRSLRSVLIQWENGERSSGSTNLVVPSLGSVTWEGRIEFNESFRLPVTLFRDMSVRGGHADVFQKNCLEFNLYEPRRDKTKGQLLGSAIIDLADYGILKETLSISAPMNCKRNYRNTDQPLLFIKIQPVEKGRIGSSSKESLSKEVPKDNNGGDSVSALTNGEYVEEAEITSFTDDDVSSHSSTTLTSALESNRCIPPRLEENGPINDTDRHGKEHRGDSEKSLDKPNMMPQDEHENLGRSPSCMTSMDLSSDPGSSVNGADSLSYSPNRSSGTAQKHVESLSSHSSPQSLVLDCLEEDSKFSTRTSDDEPQEGHEKTANCRNMVTDVQTNSKGFNSSSCSSSIVSSDGNGSMSNNPSFVNCDVSHINNKYNGRYGEADEYFVKEEERDALYYSSSDDKHRNEKYNLDEKNHTEYEQSVTQGARDPILLSSSTYSLGGANMGVNGNILKSERLKHVKSVRSPANSVKTAGSLGYNHHPEVKESGVGDAQNSWGNIKGNDKKDAKVYPTEASSAILDNKIQHLENKIEMLEGELREAAAIEAALYSVIAEHGSSISKVHAPARRLSRLYLHTCKEKLQPRRVGAAKSAVSGLVLVAKACGNDVPRLTYWLSNSIVLRTIICQTIKEAALSSYAGSSINRKCEVEGVSKMTSTLRWKGCSPSKNGNTALLCGGSGNWGDPHVFTSALEKIEAWIFSRIVESIWWQTLAPHMQPVDTKVPEKDVGSSLGKSYRRMSSSHDQEQGNFSIDIWKRAFREACERLCPIRAGGHDCGCLPMLSRLIMEQCVARLDVAMFNAILRESADEIPTDPVSDPISDPKVLPIPPGKSSFGAGAELKNAIGTWSRWLTDLFGMDDDGSLEDKDDSDSNVYRENTSFKSFHLLNELSDILMLPKDMLSSQSTRKEVCPMFSASLIKRILDNFVPDEFCPDPIPNAVLEALNSEDDLQDGDESVKNFPCMAAPIVYLAPPATSVASITGEIGNGSQLRRSRSAVTRKACTSDDELDELTSPFSLMDFDSSTFPAVSTKRSWKSKENHCNSAFRYELLREVWRNSE</sequence>
<dbReference type="EMBL" id="CM039429">
    <property type="protein sequence ID" value="KAI4348294.1"/>
    <property type="molecule type" value="Genomic_DNA"/>
</dbReference>
<accession>A0ACB9PK11</accession>